<dbReference type="InterPro" id="IPR018168">
    <property type="entry name" value="Ubi_Hdrlase_CS"/>
</dbReference>
<organism evidence="3 4">
    <name type="scientific">Paraburkholderia tagetis</name>
    <dbReference type="NCBI Taxonomy" id="2913261"/>
    <lineage>
        <taxon>Bacteria</taxon>
        <taxon>Pseudomonadati</taxon>
        <taxon>Pseudomonadota</taxon>
        <taxon>Betaproteobacteria</taxon>
        <taxon>Burkholderiales</taxon>
        <taxon>Burkholderiaceae</taxon>
        <taxon>Paraburkholderia</taxon>
    </lineage>
</organism>
<dbReference type="InterPro" id="IPR051205">
    <property type="entry name" value="UbiH/COQ6_monooxygenase"/>
</dbReference>
<feature type="compositionally biased region" description="Low complexity" evidence="1">
    <location>
        <begin position="216"/>
        <end position="230"/>
    </location>
</feature>
<name>A0A9X1RQG8_9BURK</name>
<feature type="domain" description="FAD-binding" evidence="2">
    <location>
        <begin position="20"/>
        <end position="180"/>
    </location>
</feature>
<keyword evidence="3" id="KW-0830">Ubiquinone</keyword>
<reference evidence="3" key="1">
    <citation type="submission" date="2022-01" db="EMBL/GenBank/DDBJ databases">
        <title>Genome sequence and assembly of Parabukholderia sp. RG36.</title>
        <authorList>
            <person name="Chhetri G."/>
        </authorList>
    </citation>
    <scope>NUCLEOTIDE SEQUENCE</scope>
    <source>
        <strain evidence="3">RG36</strain>
    </source>
</reference>
<evidence type="ECO:0000313" key="4">
    <source>
        <dbReference type="Proteomes" id="UP001139308"/>
    </source>
</evidence>
<dbReference type="PANTHER" id="PTHR43876">
    <property type="entry name" value="UBIQUINONE BIOSYNTHESIS MONOOXYGENASE COQ6, MITOCHONDRIAL"/>
    <property type="match status" value="1"/>
</dbReference>
<gene>
    <name evidence="3" type="ORF">L5014_13970</name>
</gene>
<protein>
    <submittedName>
        <fullName evidence="3">UbiH/UbiF/VisC/COQ6 family ubiquinone biosynthesis hydroxylase</fullName>
    </submittedName>
</protein>
<dbReference type="InterPro" id="IPR002938">
    <property type="entry name" value="FAD-bd"/>
</dbReference>
<dbReference type="PRINTS" id="PR00420">
    <property type="entry name" value="RNGMNOXGNASE"/>
</dbReference>
<comment type="caution">
    <text evidence="3">The sequence shown here is derived from an EMBL/GenBank/DDBJ whole genome shotgun (WGS) entry which is preliminary data.</text>
</comment>
<proteinExistence type="predicted"/>
<dbReference type="AlphaFoldDB" id="A0A9X1RQG8"/>
<feature type="domain" description="FAD-binding" evidence="2">
    <location>
        <begin position="277"/>
        <end position="402"/>
    </location>
</feature>
<dbReference type="PROSITE" id="PS01304">
    <property type="entry name" value="UBIH"/>
    <property type="match status" value="1"/>
</dbReference>
<feature type="compositionally biased region" description="Basic and acidic residues" evidence="1">
    <location>
        <begin position="204"/>
        <end position="215"/>
    </location>
</feature>
<dbReference type="Gene3D" id="3.30.9.10">
    <property type="entry name" value="D-Amino Acid Oxidase, subunit A, domain 2"/>
    <property type="match status" value="1"/>
</dbReference>
<keyword evidence="4" id="KW-1185">Reference proteome</keyword>
<sequence length="473" mass="50164">MNAVNATSGTTSGTGHAPSEYDVVIVGAGPVGLALAGWLARRSATAALSVALIDAREPDDSAGDPRAIAVSQGSRTLLQALAWPQDATPIERIHVSQRGRFGRTLIDRHDYDLPALGYVARYGAIVQSLAHAVRGTRVHWLHHTHAHEPVVEHDRVTLSVQSAGVARTLHTRILVNAEGGLYRTPAAHKPRRTEADLDEEQDESAMRDWAAEVDHAASASASSEAGSATDADVDAHDHAHEHAAAGQTPNHDQKHAPKRTRDYGQTALVGVVTVSAPQPHVAWERFTNEGPIALLPMGGVRGADYALVWCSSPLEAERRAQLSDGDFLAELGAAFGPRMGRFTQIHGRAAFPLGLNALDTLVSGHNRIAAVGNAAQTLHPVAGQGLNLGLRDAHALADALAQHGATPLALADFAGRRAFDRRMTIGATDTLARLFTIDFAPLAALRGLALTALEFAPPVKTALARQMMFGQRN</sequence>
<dbReference type="RefSeq" id="WP_238464333.1">
    <property type="nucleotide sequence ID" value="NZ_JAKLJA010000009.1"/>
</dbReference>
<evidence type="ECO:0000313" key="3">
    <source>
        <dbReference type="EMBL" id="MCG5074459.1"/>
    </source>
</evidence>
<feature type="compositionally biased region" description="Basic and acidic residues" evidence="1">
    <location>
        <begin position="251"/>
        <end position="261"/>
    </location>
</feature>
<dbReference type="Pfam" id="PF01494">
    <property type="entry name" value="FAD_binding_3"/>
    <property type="match status" value="2"/>
</dbReference>
<dbReference type="NCBIfam" id="NF005421">
    <property type="entry name" value="PRK06996.1"/>
    <property type="match status" value="1"/>
</dbReference>
<evidence type="ECO:0000256" key="1">
    <source>
        <dbReference type="SAM" id="MobiDB-lite"/>
    </source>
</evidence>
<dbReference type="EMBL" id="JAKLJA010000009">
    <property type="protein sequence ID" value="MCG5074459.1"/>
    <property type="molecule type" value="Genomic_DNA"/>
</dbReference>
<dbReference type="PANTHER" id="PTHR43876:SF8">
    <property type="entry name" value="2-OCTAPRENYL-6-METHOXYPHENOL HYDROXYLASE"/>
    <property type="match status" value="1"/>
</dbReference>
<evidence type="ECO:0000259" key="2">
    <source>
        <dbReference type="Pfam" id="PF01494"/>
    </source>
</evidence>
<feature type="region of interest" description="Disordered" evidence="1">
    <location>
        <begin position="185"/>
        <end position="261"/>
    </location>
</feature>
<dbReference type="Gene3D" id="3.50.50.60">
    <property type="entry name" value="FAD/NAD(P)-binding domain"/>
    <property type="match status" value="2"/>
</dbReference>
<dbReference type="InterPro" id="IPR036188">
    <property type="entry name" value="FAD/NAD-bd_sf"/>
</dbReference>
<dbReference type="Proteomes" id="UP001139308">
    <property type="component" value="Unassembled WGS sequence"/>
</dbReference>
<feature type="compositionally biased region" description="Basic and acidic residues" evidence="1">
    <location>
        <begin position="233"/>
        <end position="243"/>
    </location>
</feature>
<dbReference type="GO" id="GO:0071949">
    <property type="term" value="F:FAD binding"/>
    <property type="evidence" value="ECO:0007669"/>
    <property type="project" value="InterPro"/>
</dbReference>
<dbReference type="SUPFAM" id="SSF51905">
    <property type="entry name" value="FAD/NAD(P)-binding domain"/>
    <property type="match status" value="1"/>
</dbReference>
<accession>A0A9X1RQG8</accession>